<dbReference type="Proteomes" id="UP000069620">
    <property type="component" value="Unassembled WGS sequence"/>
</dbReference>
<evidence type="ECO:0000313" key="2">
    <source>
        <dbReference type="Proteomes" id="UP000069620"/>
    </source>
</evidence>
<dbReference type="AlphaFoldDB" id="A0A100W3Q7"/>
<protein>
    <submittedName>
        <fullName evidence="1">Endopolyphosphatase</fullName>
    </submittedName>
</protein>
<dbReference type="STRING" id="146020.RMCB_5188"/>
<dbReference type="EMBL" id="BCSX01000045">
    <property type="protein sequence ID" value="GAS91092.1"/>
    <property type="molecule type" value="Genomic_DNA"/>
</dbReference>
<gene>
    <name evidence="1" type="ORF">RMCB_5188</name>
</gene>
<accession>A0A100W3Q7</accession>
<keyword evidence="2" id="KW-1185">Reference proteome</keyword>
<comment type="caution">
    <text evidence="1">The sequence shown here is derived from an EMBL/GenBank/DDBJ whole genome shotgun (WGS) entry which is preliminary data.</text>
</comment>
<evidence type="ECO:0000313" key="1">
    <source>
        <dbReference type="EMBL" id="GAS91092.1"/>
    </source>
</evidence>
<proteinExistence type="predicted"/>
<sequence length="69" mass="7620">MAAAAATVRTLATCMSTDPARKTVAQAGMPGGRCLFDFHMRGITRRTMGMRDTIWHSTRVRHDLDQGVQ</sequence>
<reference evidence="2" key="2">
    <citation type="submission" date="2016-02" db="EMBL/GenBank/DDBJ databases">
        <title>Draft genome sequence of five rapidly growing Mycobacterium species.</title>
        <authorList>
            <person name="Katahira K."/>
            <person name="Gotou Y."/>
            <person name="Iida K."/>
            <person name="Ogura Y."/>
            <person name="Hayashi T."/>
        </authorList>
    </citation>
    <scope>NUCLEOTIDE SEQUENCE [LARGE SCALE GENOMIC DNA]</scope>
    <source>
        <strain evidence="2">JCM15654</strain>
    </source>
</reference>
<reference evidence="2" key="1">
    <citation type="journal article" date="2016" name="Genome Announc.">
        <title>Draft Genome Sequences of Five Rapidly Growing Mycobacterium Species, M. thermoresistibile, M. fortuitum subsp. acetamidolyticum, M. canariasense, M. brisbanense, and M. novocastrense.</title>
        <authorList>
            <person name="Katahira K."/>
            <person name="Ogura Y."/>
            <person name="Gotoh Y."/>
            <person name="Hayashi T."/>
        </authorList>
    </citation>
    <scope>NUCLEOTIDE SEQUENCE [LARGE SCALE GENOMIC DNA]</scope>
    <source>
        <strain evidence="2">JCM15654</strain>
    </source>
</reference>
<name>A0A100W3Q7_9MYCO</name>
<organism evidence="1 2">
    <name type="scientific">Mycolicibacterium brisbanense</name>
    <dbReference type="NCBI Taxonomy" id="146020"/>
    <lineage>
        <taxon>Bacteria</taxon>
        <taxon>Bacillati</taxon>
        <taxon>Actinomycetota</taxon>
        <taxon>Actinomycetes</taxon>
        <taxon>Mycobacteriales</taxon>
        <taxon>Mycobacteriaceae</taxon>
        <taxon>Mycolicibacterium</taxon>
    </lineage>
</organism>